<dbReference type="InterPro" id="IPR020892">
    <property type="entry name" value="Cyclophilin-type_PPIase_CS"/>
</dbReference>
<dbReference type="CDD" id="cd00317">
    <property type="entry name" value="cyclophilin"/>
    <property type="match status" value="1"/>
</dbReference>
<dbReference type="PANTHER" id="PTHR45625">
    <property type="entry name" value="PEPTIDYL-PROLYL CIS-TRANS ISOMERASE-RELATED"/>
    <property type="match status" value="1"/>
</dbReference>
<dbReference type="InterPro" id="IPR044666">
    <property type="entry name" value="Cyclophilin_A-like"/>
</dbReference>
<dbReference type="GO" id="GO:0003755">
    <property type="term" value="F:peptidyl-prolyl cis-trans isomerase activity"/>
    <property type="evidence" value="ECO:0007669"/>
    <property type="project" value="UniProtKB-UniRule"/>
</dbReference>
<organism evidence="7 8">
    <name type="scientific">Acaryochloris marina (strain MBIC 11017)</name>
    <dbReference type="NCBI Taxonomy" id="329726"/>
    <lineage>
        <taxon>Bacteria</taxon>
        <taxon>Bacillati</taxon>
        <taxon>Cyanobacteriota</taxon>
        <taxon>Cyanophyceae</taxon>
        <taxon>Acaryochloridales</taxon>
        <taxon>Acaryochloridaceae</taxon>
        <taxon>Acaryochloris</taxon>
    </lineage>
</organism>
<keyword evidence="3 5" id="KW-0697">Rotamase</keyword>
<dbReference type="EC" id="5.2.1.8" evidence="5"/>
<dbReference type="eggNOG" id="COG0652">
    <property type="taxonomic scope" value="Bacteria"/>
</dbReference>
<dbReference type="InterPro" id="IPR029000">
    <property type="entry name" value="Cyclophilin-like_dom_sf"/>
</dbReference>
<evidence type="ECO:0000313" key="7">
    <source>
        <dbReference type="EMBL" id="ABW29580.1"/>
    </source>
</evidence>
<evidence type="ECO:0000256" key="5">
    <source>
        <dbReference type="RuleBase" id="RU363019"/>
    </source>
</evidence>
<evidence type="ECO:0000256" key="4">
    <source>
        <dbReference type="ARBA" id="ARBA00023235"/>
    </source>
</evidence>
<dbReference type="InterPro" id="IPR002130">
    <property type="entry name" value="Cyclophilin-type_PPIase_dom"/>
</dbReference>
<dbReference type="STRING" id="329726.AM1_4606"/>
<sequence length="140" mass="15082">MTKAIMETDKGTINLDLFDQDAPNTVKNFVDLANKGFYDGLSFHRVIPNFMIQGGCPKGTGTGGPGYTIKCEINNNKHQAGTLSMAHAGRDTGGSQFFICHAPQPHLDGVHTTFGQTQDMDVVNAIRQGDKILSVKVSAE</sequence>
<keyword evidence="4 5" id="KW-0413">Isomerase</keyword>
<comment type="catalytic activity">
    <reaction evidence="5">
        <text>[protein]-peptidylproline (omega=180) = [protein]-peptidylproline (omega=0)</text>
        <dbReference type="Rhea" id="RHEA:16237"/>
        <dbReference type="Rhea" id="RHEA-COMP:10747"/>
        <dbReference type="Rhea" id="RHEA-COMP:10748"/>
        <dbReference type="ChEBI" id="CHEBI:83833"/>
        <dbReference type="ChEBI" id="CHEBI:83834"/>
        <dbReference type="EC" id="5.2.1.8"/>
    </reaction>
</comment>
<evidence type="ECO:0000256" key="2">
    <source>
        <dbReference type="ARBA" id="ARBA00007365"/>
    </source>
</evidence>
<name>B0C088_ACAM1</name>
<evidence type="ECO:0000256" key="1">
    <source>
        <dbReference type="ARBA" id="ARBA00002388"/>
    </source>
</evidence>
<dbReference type="HOGENOM" id="CLU_012062_16_4_3"/>
<evidence type="ECO:0000259" key="6">
    <source>
        <dbReference type="PROSITE" id="PS50072"/>
    </source>
</evidence>
<reference evidence="7 8" key="1">
    <citation type="journal article" date="2008" name="Proc. Natl. Acad. Sci. U.S.A.">
        <title>Niche adaptation and genome expansion in the chlorophyll d-producing cyanobacterium Acaryochloris marina.</title>
        <authorList>
            <person name="Swingley W.D."/>
            <person name="Chen M."/>
            <person name="Cheung P.C."/>
            <person name="Conrad A.L."/>
            <person name="Dejesa L.C."/>
            <person name="Hao J."/>
            <person name="Honchak B.M."/>
            <person name="Karbach L.E."/>
            <person name="Kurdoglu A."/>
            <person name="Lahiri S."/>
            <person name="Mastrian S.D."/>
            <person name="Miyashita H."/>
            <person name="Page L."/>
            <person name="Ramakrishna P."/>
            <person name="Satoh S."/>
            <person name="Sattley W.M."/>
            <person name="Shimada Y."/>
            <person name="Taylor H.L."/>
            <person name="Tomo T."/>
            <person name="Tsuchiya T."/>
            <person name="Wang Z.T."/>
            <person name="Raymond J."/>
            <person name="Mimuro M."/>
            <person name="Blankenship R.E."/>
            <person name="Touchman J.W."/>
        </authorList>
    </citation>
    <scope>NUCLEOTIDE SEQUENCE [LARGE SCALE GENOMIC DNA]</scope>
    <source>
        <strain evidence="8">MBIC 11017</strain>
    </source>
</reference>
<dbReference type="EMBL" id="CP000828">
    <property type="protein sequence ID" value="ABW29580.1"/>
    <property type="molecule type" value="Genomic_DNA"/>
</dbReference>
<proteinExistence type="inferred from homology"/>
<dbReference type="PIRSF" id="PIRSF001467">
    <property type="entry name" value="Peptidylpro_ismrse"/>
    <property type="match status" value="1"/>
</dbReference>
<dbReference type="OrthoDB" id="9807797at2"/>
<feature type="domain" description="PPIase cyclophilin-type" evidence="6">
    <location>
        <begin position="1"/>
        <end position="140"/>
    </location>
</feature>
<comment type="similarity">
    <text evidence="2 5">Belongs to the cyclophilin-type PPIase family.</text>
</comment>
<dbReference type="Pfam" id="PF00160">
    <property type="entry name" value="Pro_isomerase"/>
    <property type="match status" value="1"/>
</dbReference>
<comment type="function">
    <text evidence="1 5">PPIases accelerate the folding of proteins. It catalyzes the cis-trans isomerization of proline imidic peptide bonds in oligopeptides.</text>
</comment>
<dbReference type="RefSeq" id="WP_010469848.1">
    <property type="nucleotide sequence ID" value="NC_009925.1"/>
</dbReference>
<dbReference type="InterPro" id="IPR024936">
    <property type="entry name" value="Cyclophilin-type_PPIase"/>
</dbReference>
<dbReference type="PROSITE" id="PS50072">
    <property type="entry name" value="CSA_PPIASE_2"/>
    <property type="match status" value="1"/>
</dbReference>
<gene>
    <name evidence="7" type="ordered locus">AM1_4606</name>
</gene>
<dbReference type="Gene3D" id="2.40.100.10">
    <property type="entry name" value="Cyclophilin-like"/>
    <property type="match status" value="1"/>
</dbReference>
<dbReference type="SUPFAM" id="SSF50891">
    <property type="entry name" value="Cyclophilin-like"/>
    <property type="match status" value="1"/>
</dbReference>
<keyword evidence="8" id="KW-1185">Reference proteome</keyword>
<dbReference type="PROSITE" id="PS00170">
    <property type="entry name" value="CSA_PPIASE_1"/>
    <property type="match status" value="1"/>
</dbReference>
<dbReference type="PANTHER" id="PTHR45625:SF4">
    <property type="entry name" value="PEPTIDYLPROLYL ISOMERASE DOMAIN AND WD REPEAT-CONTAINING PROTEIN 1"/>
    <property type="match status" value="1"/>
</dbReference>
<protein>
    <recommendedName>
        <fullName evidence="5">Peptidyl-prolyl cis-trans isomerase</fullName>
        <shortName evidence="5">PPIase</shortName>
        <ecNumber evidence="5">5.2.1.8</ecNumber>
    </recommendedName>
</protein>
<dbReference type="Proteomes" id="UP000000268">
    <property type="component" value="Chromosome"/>
</dbReference>
<evidence type="ECO:0000313" key="8">
    <source>
        <dbReference type="Proteomes" id="UP000000268"/>
    </source>
</evidence>
<evidence type="ECO:0000256" key="3">
    <source>
        <dbReference type="ARBA" id="ARBA00023110"/>
    </source>
</evidence>
<accession>B0C088</accession>
<dbReference type="PRINTS" id="PR00153">
    <property type="entry name" value="CSAPPISMRASE"/>
</dbReference>
<dbReference type="KEGG" id="amr:AM1_4606"/>
<dbReference type="AlphaFoldDB" id="B0C088"/>
<dbReference type="GO" id="GO:0006457">
    <property type="term" value="P:protein folding"/>
    <property type="evidence" value="ECO:0007669"/>
    <property type="project" value="InterPro"/>
</dbReference>